<dbReference type="InterPro" id="IPR025558">
    <property type="entry name" value="DUF4283"/>
</dbReference>
<reference evidence="2" key="1">
    <citation type="submission" date="2022-02" db="EMBL/GenBank/DDBJ databases">
        <authorList>
            <person name="Henning P.M."/>
            <person name="McCubbin A.G."/>
            <person name="Shore J.S."/>
        </authorList>
    </citation>
    <scope>NUCLEOTIDE SEQUENCE</scope>
    <source>
        <strain evidence="2">F60SS</strain>
        <tissue evidence="2">Leaves</tissue>
    </source>
</reference>
<keyword evidence="3" id="KW-1185">Reference proteome</keyword>
<evidence type="ECO:0000259" key="1">
    <source>
        <dbReference type="Pfam" id="PF14111"/>
    </source>
</evidence>
<dbReference type="Proteomes" id="UP001141552">
    <property type="component" value="Unassembled WGS sequence"/>
</dbReference>
<dbReference type="OrthoDB" id="1749304at2759"/>
<dbReference type="Pfam" id="PF14111">
    <property type="entry name" value="DUF4283"/>
    <property type="match status" value="1"/>
</dbReference>
<feature type="domain" description="DUF4283" evidence="1">
    <location>
        <begin position="33"/>
        <end position="108"/>
    </location>
</feature>
<comment type="caution">
    <text evidence="2">The sequence shown here is derived from an EMBL/GenBank/DDBJ whole genome shotgun (WGS) entry which is preliminary data.</text>
</comment>
<organism evidence="2 3">
    <name type="scientific">Turnera subulata</name>
    <dbReference type="NCBI Taxonomy" id="218843"/>
    <lineage>
        <taxon>Eukaryota</taxon>
        <taxon>Viridiplantae</taxon>
        <taxon>Streptophyta</taxon>
        <taxon>Embryophyta</taxon>
        <taxon>Tracheophyta</taxon>
        <taxon>Spermatophyta</taxon>
        <taxon>Magnoliopsida</taxon>
        <taxon>eudicotyledons</taxon>
        <taxon>Gunneridae</taxon>
        <taxon>Pentapetalae</taxon>
        <taxon>rosids</taxon>
        <taxon>fabids</taxon>
        <taxon>Malpighiales</taxon>
        <taxon>Passifloraceae</taxon>
        <taxon>Turnera</taxon>
    </lineage>
</organism>
<evidence type="ECO:0000313" key="2">
    <source>
        <dbReference type="EMBL" id="KAJ4831137.1"/>
    </source>
</evidence>
<evidence type="ECO:0000313" key="3">
    <source>
        <dbReference type="Proteomes" id="UP001141552"/>
    </source>
</evidence>
<protein>
    <recommendedName>
        <fullName evidence="1">DUF4283 domain-containing protein</fullName>
    </recommendedName>
</protein>
<name>A0A9Q0J7P3_9ROSI</name>
<accession>A0A9Q0J7P3</accession>
<gene>
    <name evidence="2" type="ORF">Tsubulata_000670</name>
</gene>
<reference evidence="2" key="2">
    <citation type="journal article" date="2023" name="Plants (Basel)">
        <title>Annotation of the Turnera subulata (Passifloraceae) Draft Genome Reveals the S-Locus Evolved after the Divergence of Turneroideae from Passifloroideae in a Stepwise Manner.</title>
        <authorList>
            <person name="Henning P.M."/>
            <person name="Roalson E.H."/>
            <person name="Mir W."/>
            <person name="McCubbin A.G."/>
            <person name="Shore J.S."/>
        </authorList>
    </citation>
    <scope>NUCLEOTIDE SEQUENCE</scope>
    <source>
        <strain evidence="2">F60SS</strain>
    </source>
</reference>
<dbReference type="AlphaFoldDB" id="A0A9Q0J7P3"/>
<dbReference type="EMBL" id="JAKUCV010005449">
    <property type="protein sequence ID" value="KAJ4831137.1"/>
    <property type="molecule type" value="Genomic_DNA"/>
</dbReference>
<sequence>MDPLLKVTTGPLNQKGQVLRLFECKSVGRVIQKHVLAGKVISDRVVNMYALKSAISRAWGLGKHLEIKEVDRNIFLFTFEDANERLRGITKGPLNFNGSLLVLKKWLADQTIQDGGLLYV</sequence>
<proteinExistence type="predicted"/>